<comment type="caution">
    <text evidence="1">The sequence shown here is derived from an EMBL/GenBank/DDBJ whole genome shotgun (WGS) entry which is preliminary data.</text>
</comment>
<evidence type="ECO:0000313" key="1">
    <source>
        <dbReference type="EMBL" id="KAF9066354.1"/>
    </source>
</evidence>
<proteinExistence type="predicted"/>
<evidence type="ECO:0000313" key="2">
    <source>
        <dbReference type="Proteomes" id="UP000772434"/>
    </source>
</evidence>
<sequence length="153" mass="18197">MCELGRSTLCRENDDGLVGRKNQKDKPGRERRIGRWWLSRVELQYFNDDYQRSVFLFKFLIYPHLDAGIHPSQSSFLNHVQLYIQAGQSLLPVKTWETRFFQVFSLAKLKPKDYLRSIRQSCNSLTIDKRPICFWFPCHSSLDDEAERHRTLN</sequence>
<dbReference type="EMBL" id="JADNRY010000089">
    <property type="protein sequence ID" value="KAF9066354.1"/>
    <property type="molecule type" value="Genomic_DNA"/>
</dbReference>
<protein>
    <submittedName>
        <fullName evidence="1">Uncharacterized protein</fullName>
    </submittedName>
</protein>
<organism evidence="1 2">
    <name type="scientific">Rhodocollybia butyracea</name>
    <dbReference type="NCBI Taxonomy" id="206335"/>
    <lineage>
        <taxon>Eukaryota</taxon>
        <taxon>Fungi</taxon>
        <taxon>Dikarya</taxon>
        <taxon>Basidiomycota</taxon>
        <taxon>Agaricomycotina</taxon>
        <taxon>Agaricomycetes</taxon>
        <taxon>Agaricomycetidae</taxon>
        <taxon>Agaricales</taxon>
        <taxon>Marasmiineae</taxon>
        <taxon>Omphalotaceae</taxon>
        <taxon>Rhodocollybia</taxon>
    </lineage>
</organism>
<name>A0A9P5PNA1_9AGAR</name>
<accession>A0A9P5PNA1</accession>
<dbReference type="AlphaFoldDB" id="A0A9P5PNA1"/>
<gene>
    <name evidence="1" type="ORF">BDP27DRAFT_1025788</name>
</gene>
<dbReference type="Proteomes" id="UP000772434">
    <property type="component" value="Unassembled WGS sequence"/>
</dbReference>
<reference evidence="1" key="1">
    <citation type="submission" date="2020-11" db="EMBL/GenBank/DDBJ databases">
        <authorList>
            <consortium name="DOE Joint Genome Institute"/>
            <person name="Ahrendt S."/>
            <person name="Riley R."/>
            <person name="Andreopoulos W."/>
            <person name="Labutti K."/>
            <person name="Pangilinan J."/>
            <person name="Ruiz-Duenas F.J."/>
            <person name="Barrasa J.M."/>
            <person name="Sanchez-Garcia M."/>
            <person name="Camarero S."/>
            <person name="Miyauchi S."/>
            <person name="Serrano A."/>
            <person name="Linde D."/>
            <person name="Babiker R."/>
            <person name="Drula E."/>
            <person name="Ayuso-Fernandez I."/>
            <person name="Pacheco R."/>
            <person name="Padilla G."/>
            <person name="Ferreira P."/>
            <person name="Barriuso J."/>
            <person name="Kellner H."/>
            <person name="Castanera R."/>
            <person name="Alfaro M."/>
            <person name="Ramirez L."/>
            <person name="Pisabarro A.G."/>
            <person name="Kuo A."/>
            <person name="Tritt A."/>
            <person name="Lipzen A."/>
            <person name="He G."/>
            <person name="Yan M."/>
            <person name="Ng V."/>
            <person name="Cullen D."/>
            <person name="Martin F."/>
            <person name="Rosso M.-N."/>
            <person name="Henrissat B."/>
            <person name="Hibbett D."/>
            <person name="Martinez A.T."/>
            <person name="Grigoriev I.V."/>
        </authorList>
    </citation>
    <scope>NUCLEOTIDE SEQUENCE</scope>
    <source>
        <strain evidence="1">AH 40177</strain>
    </source>
</reference>
<keyword evidence="2" id="KW-1185">Reference proteome</keyword>